<feature type="region of interest" description="Disordered" evidence="1">
    <location>
        <begin position="84"/>
        <end position="104"/>
    </location>
</feature>
<dbReference type="RefSeq" id="WP_063110574.1">
    <property type="nucleotide sequence ID" value="NZ_JBEPNV010000001.1"/>
</dbReference>
<proteinExistence type="predicted"/>
<reference evidence="2 3" key="1">
    <citation type="submission" date="2024-06" db="EMBL/GenBank/DDBJ databases">
        <title>Genomics of switchgrass bacterial isolates.</title>
        <authorList>
            <person name="Shade A."/>
        </authorList>
    </citation>
    <scope>NUCLEOTIDE SEQUENCE [LARGE SCALE GENOMIC DNA]</scope>
    <source>
        <strain evidence="2 3">PvP084</strain>
    </source>
</reference>
<sequence length="104" mass="10750">MIRLAALIALGACLAGCQTDTVYVDRVQFVRPAIAPSLLSCSPEPAPPAPTAKMKAVAPYVVDLAQAGEDCRRKLDTVRACLSEPQPAPPVAPAELPAAETPAS</sequence>
<dbReference type="EMBL" id="JBEPNW010000002">
    <property type="protein sequence ID" value="MET3867254.1"/>
    <property type="molecule type" value="Genomic_DNA"/>
</dbReference>
<gene>
    <name evidence="2" type="ORF">ABIC20_004563</name>
</gene>
<accession>A0ABV2NL75</accession>
<keyword evidence="3" id="KW-1185">Reference proteome</keyword>
<evidence type="ECO:0000313" key="2">
    <source>
        <dbReference type="EMBL" id="MET3867254.1"/>
    </source>
</evidence>
<name>A0ABV2NL75_9HYPH</name>
<feature type="compositionally biased region" description="Low complexity" evidence="1">
    <location>
        <begin position="93"/>
        <end position="104"/>
    </location>
</feature>
<protein>
    <submittedName>
        <fullName evidence="2">Uncharacterized protein</fullName>
    </submittedName>
</protein>
<dbReference type="Proteomes" id="UP001549119">
    <property type="component" value="Unassembled WGS sequence"/>
</dbReference>
<evidence type="ECO:0000313" key="3">
    <source>
        <dbReference type="Proteomes" id="UP001549119"/>
    </source>
</evidence>
<comment type="caution">
    <text evidence="2">The sequence shown here is derived from an EMBL/GenBank/DDBJ whole genome shotgun (WGS) entry which is preliminary data.</text>
</comment>
<organism evidence="2 3">
    <name type="scientific">Methylobacterium radiotolerans</name>
    <dbReference type="NCBI Taxonomy" id="31998"/>
    <lineage>
        <taxon>Bacteria</taxon>
        <taxon>Pseudomonadati</taxon>
        <taxon>Pseudomonadota</taxon>
        <taxon>Alphaproteobacteria</taxon>
        <taxon>Hyphomicrobiales</taxon>
        <taxon>Methylobacteriaceae</taxon>
        <taxon>Methylobacterium</taxon>
    </lineage>
</organism>
<evidence type="ECO:0000256" key="1">
    <source>
        <dbReference type="SAM" id="MobiDB-lite"/>
    </source>
</evidence>